<evidence type="ECO:0000256" key="3">
    <source>
        <dbReference type="ARBA" id="ARBA00022475"/>
    </source>
</evidence>
<keyword evidence="5 7" id="KW-1133">Transmembrane helix</keyword>
<evidence type="ECO:0000256" key="2">
    <source>
        <dbReference type="ARBA" id="ARBA00022448"/>
    </source>
</evidence>
<dbReference type="AlphaFoldDB" id="A0A0R2F5P1"/>
<protein>
    <submittedName>
        <fullName evidence="9">MFS family major facilitator transporter</fullName>
    </submittedName>
</protein>
<dbReference type="OrthoDB" id="3268460at2"/>
<comment type="caution">
    <text evidence="9">The sequence shown here is derived from an EMBL/GenBank/DDBJ whole genome shotgun (WGS) entry which is preliminary data.</text>
</comment>
<evidence type="ECO:0000256" key="1">
    <source>
        <dbReference type="ARBA" id="ARBA00004651"/>
    </source>
</evidence>
<comment type="subcellular location">
    <subcellularLocation>
        <location evidence="1">Cell membrane</location>
        <topology evidence="1">Multi-pass membrane protein</topology>
    </subcellularLocation>
</comment>
<evidence type="ECO:0000256" key="6">
    <source>
        <dbReference type="ARBA" id="ARBA00023136"/>
    </source>
</evidence>
<evidence type="ECO:0000313" key="9">
    <source>
        <dbReference type="EMBL" id="KRN23840.1"/>
    </source>
</evidence>
<dbReference type="Pfam" id="PF07690">
    <property type="entry name" value="MFS_1"/>
    <property type="match status" value="1"/>
</dbReference>
<evidence type="ECO:0000259" key="8">
    <source>
        <dbReference type="PROSITE" id="PS50850"/>
    </source>
</evidence>
<keyword evidence="4 7" id="KW-0812">Transmembrane</keyword>
<feature type="transmembrane region" description="Helical" evidence="7">
    <location>
        <begin position="363"/>
        <end position="387"/>
    </location>
</feature>
<keyword evidence="6 7" id="KW-0472">Membrane</keyword>
<dbReference type="GO" id="GO:0005886">
    <property type="term" value="C:plasma membrane"/>
    <property type="evidence" value="ECO:0007669"/>
    <property type="project" value="UniProtKB-SubCell"/>
</dbReference>
<sequence>MTTQSIKLRWLATGALISDLGMSFIWPLTSVYLHNQLHISLTTIGIVLLLNSLTGIIGSYAGGVLYDRGNPYKLLLGGITGSLLVLIALTFSHGWPLFGFWLALLGFCSGWNVALTNASATSIRDMNSNRVFNLLYLFQNLGIVLGTALVGYLYDISITLLFVTAAVLFVGYLIVVALTYRPLNRTPQPHEHAQHDKHSTHLPAANRIILLTLFASLVIVWLMYQQWASNVSVYMTDLGLPLIKYSFLWTLNASGIVVIQIVLNFLQRFTNNPRNQVLFGLVMLALSFLVLAGAKHYVSFVVAMMLLTLGEATAFPMISVMVNQLSPFSVKGRSQGLVNASASAGRALGPLVGGAVIEATSYPFLFKIAVGVYLLVIVLVVVTLGLYRHQVKTYD</sequence>
<dbReference type="PANTHER" id="PTHR23517">
    <property type="entry name" value="RESISTANCE PROTEIN MDTM, PUTATIVE-RELATED-RELATED"/>
    <property type="match status" value="1"/>
</dbReference>
<dbReference type="InterPro" id="IPR011701">
    <property type="entry name" value="MFS"/>
</dbReference>
<feature type="transmembrane region" description="Helical" evidence="7">
    <location>
        <begin position="131"/>
        <end position="154"/>
    </location>
</feature>
<dbReference type="PROSITE" id="PS50850">
    <property type="entry name" value="MFS"/>
    <property type="match status" value="1"/>
</dbReference>
<feature type="transmembrane region" description="Helical" evidence="7">
    <location>
        <begin position="39"/>
        <end position="62"/>
    </location>
</feature>
<accession>A0A0R2F5P1</accession>
<reference evidence="9 10" key="1">
    <citation type="journal article" date="2015" name="Genome Announc.">
        <title>Expanding the biotechnology potential of lactobacilli through comparative genomics of 213 strains and associated genera.</title>
        <authorList>
            <person name="Sun Z."/>
            <person name="Harris H.M."/>
            <person name="McCann A."/>
            <person name="Guo C."/>
            <person name="Argimon S."/>
            <person name="Zhang W."/>
            <person name="Yang X."/>
            <person name="Jeffery I.B."/>
            <person name="Cooney J.C."/>
            <person name="Kagawa T.F."/>
            <person name="Liu W."/>
            <person name="Song Y."/>
            <person name="Salvetti E."/>
            <person name="Wrobel A."/>
            <person name="Rasinkangas P."/>
            <person name="Parkhill J."/>
            <person name="Rea M.C."/>
            <person name="O'Sullivan O."/>
            <person name="Ritari J."/>
            <person name="Douillard F.P."/>
            <person name="Paul Ross R."/>
            <person name="Yang R."/>
            <person name="Briner A.E."/>
            <person name="Felis G.E."/>
            <person name="de Vos W.M."/>
            <person name="Barrangou R."/>
            <person name="Klaenhammer T.R."/>
            <person name="Caufield P.W."/>
            <person name="Cui Y."/>
            <person name="Zhang H."/>
            <person name="O'Toole P.W."/>
        </authorList>
    </citation>
    <scope>NUCLEOTIDE SEQUENCE [LARGE SCALE GENOMIC DNA]</scope>
    <source>
        <strain evidence="9 10">DSM 23365</strain>
    </source>
</reference>
<dbReference type="GO" id="GO:0022857">
    <property type="term" value="F:transmembrane transporter activity"/>
    <property type="evidence" value="ECO:0007669"/>
    <property type="project" value="InterPro"/>
</dbReference>
<dbReference type="PRINTS" id="PR01035">
    <property type="entry name" value="TCRTETA"/>
</dbReference>
<feature type="transmembrane region" description="Helical" evidence="7">
    <location>
        <begin position="98"/>
        <end position="119"/>
    </location>
</feature>
<feature type="transmembrane region" description="Helical" evidence="7">
    <location>
        <begin position="160"/>
        <end position="183"/>
    </location>
</feature>
<feature type="transmembrane region" description="Helical" evidence="7">
    <location>
        <begin position="244"/>
        <end position="265"/>
    </location>
</feature>
<dbReference type="RefSeq" id="WP_054733964.1">
    <property type="nucleotide sequence ID" value="NZ_AYZM01000087.1"/>
</dbReference>
<dbReference type="PATRIC" id="fig|1423804.4.peg.639"/>
<dbReference type="CDD" id="cd17329">
    <property type="entry name" value="MFS_MdtH_MDR_like"/>
    <property type="match status" value="1"/>
</dbReference>
<evidence type="ECO:0000256" key="4">
    <source>
        <dbReference type="ARBA" id="ARBA00022692"/>
    </source>
</evidence>
<dbReference type="EMBL" id="AYZM01000087">
    <property type="protein sequence ID" value="KRN23840.1"/>
    <property type="molecule type" value="Genomic_DNA"/>
</dbReference>
<feature type="transmembrane region" description="Helical" evidence="7">
    <location>
        <begin position="74"/>
        <end position="92"/>
    </location>
</feature>
<proteinExistence type="predicted"/>
<dbReference type="SUPFAM" id="SSF103473">
    <property type="entry name" value="MFS general substrate transporter"/>
    <property type="match status" value="1"/>
</dbReference>
<organism evidence="9 10">
    <name type="scientific">Secundilactobacillus similis DSM 23365 = JCM 2765</name>
    <dbReference type="NCBI Taxonomy" id="1423804"/>
    <lineage>
        <taxon>Bacteria</taxon>
        <taxon>Bacillati</taxon>
        <taxon>Bacillota</taxon>
        <taxon>Bacilli</taxon>
        <taxon>Lactobacillales</taxon>
        <taxon>Lactobacillaceae</taxon>
        <taxon>Secundilactobacillus</taxon>
    </lineage>
</organism>
<keyword evidence="3" id="KW-1003">Cell membrane</keyword>
<feature type="transmembrane region" description="Helical" evidence="7">
    <location>
        <begin position="12"/>
        <end position="33"/>
    </location>
</feature>
<dbReference type="Gene3D" id="1.20.1250.20">
    <property type="entry name" value="MFS general substrate transporter like domains"/>
    <property type="match status" value="2"/>
</dbReference>
<evidence type="ECO:0000313" key="10">
    <source>
        <dbReference type="Proteomes" id="UP000051442"/>
    </source>
</evidence>
<feature type="domain" description="Major facilitator superfamily (MFS) profile" evidence="8">
    <location>
        <begin position="7"/>
        <end position="388"/>
    </location>
</feature>
<dbReference type="PANTHER" id="PTHR23517:SF10">
    <property type="entry name" value="MAJOR FACILITATOR SUPERFAMILY (MFS) PROFILE DOMAIN-CONTAINING PROTEIN"/>
    <property type="match status" value="1"/>
</dbReference>
<dbReference type="InterPro" id="IPR020846">
    <property type="entry name" value="MFS_dom"/>
</dbReference>
<evidence type="ECO:0000256" key="7">
    <source>
        <dbReference type="SAM" id="Phobius"/>
    </source>
</evidence>
<dbReference type="Proteomes" id="UP000051442">
    <property type="component" value="Unassembled WGS sequence"/>
</dbReference>
<feature type="transmembrane region" description="Helical" evidence="7">
    <location>
        <begin position="204"/>
        <end position="224"/>
    </location>
</feature>
<evidence type="ECO:0000256" key="5">
    <source>
        <dbReference type="ARBA" id="ARBA00022989"/>
    </source>
</evidence>
<feature type="transmembrane region" description="Helical" evidence="7">
    <location>
        <begin position="277"/>
        <end position="294"/>
    </location>
</feature>
<dbReference type="InterPro" id="IPR001958">
    <property type="entry name" value="Tet-R_TetA/multi-R_MdtG-like"/>
</dbReference>
<dbReference type="InterPro" id="IPR050171">
    <property type="entry name" value="MFS_Transporters"/>
</dbReference>
<gene>
    <name evidence="9" type="ORF">FD14_GL000594</name>
</gene>
<name>A0A0R2F5P1_9LACO</name>
<keyword evidence="2" id="KW-0813">Transport</keyword>
<keyword evidence="10" id="KW-1185">Reference proteome</keyword>
<dbReference type="InterPro" id="IPR036259">
    <property type="entry name" value="MFS_trans_sf"/>
</dbReference>